<dbReference type="Pfam" id="PF00990">
    <property type="entry name" value="GGDEF"/>
    <property type="match status" value="1"/>
</dbReference>
<dbReference type="InterPro" id="IPR050469">
    <property type="entry name" value="Diguanylate_Cyclase"/>
</dbReference>
<reference evidence="4 5" key="1">
    <citation type="submission" date="2016-10" db="EMBL/GenBank/DDBJ databases">
        <authorList>
            <person name="de Groot N.N."/>
        </authorList>
    </citation>
    <scope>NUCLEOTIDE SEQUENCE [LARGE SCALE GENOMIC DNA]</scope>
    <source>
        <strain evidence="4 5">DSM 44908</strain>
    </source>
</reference>
<feature type="compositionally biased region" description="Basic and acidic residues" evidence="1">
    <location>
        <begin position="365"/>
        <end position="386"/>
    </location>
</feature>
<evidence type="ECO:0000256" key="2">
    <source>
        <dbReference type="SAM" id="Phobius"/>
    </source>
</evidence>
<evidence type="ECO:0000256" key="1">
    <source>
        <dbReference type="SAM" id="MobiDB-lite"/>
    </source>
</evidence>
<keyword evidence="2" id="KW-0472">Membrane</keyword>
<dbReference type="CDD" id="cd01949">
    <property type="entry name" value="GGDEF"/>
    <property type="match status" value="1"/>
</dbReference>
<dbReference type="AlphaFoldDB" id="A0A1I0TQ69"/>
<feature type="transmembrane region" description="Helical" evidence="2">
    <location>
        <begin position="164"/>
        <end position="183"/>
    </location>
</feature>
<dbReference type="PANTHER" id="PTHR45138:SF9">
    <property type="entry name" value="DIGUANYLATE CYCLASE DGCM-RELATED"/>
    <property type="match status" value="1"/>
</dbReference>
<dbReference type="GO" id="GO:0043709">
    <property type="term" value="P:cell adhesion involved in single-species biofilm formation"/>
    <property type="evidence" value="ECO:0007669"/>
    <property type="project" value="TreeGrafter"/>
</dbReference>
<dbReference type="RefSeq" id="WP_068361115.1">
    <property type="nucleotide sequence ID" value="NZ_FOJN01000008.1"/>
</dbReference>
<dbReference type="SMART" id="SM00267">
    <property type="entry name" value="GGDEF"/>
    <property type="match status" value="1"/>
</dbReference>
<organism evidence="4 5">
    <name type="scientific">Rhodococcoides kroppenstedtii</name>
    <dbReference type="NCBI Taxonomy" id="293050"/>
    <lineage>
        <taxon>Bacteria</taxon>
        <taxon>Bacillati</taxon>
        <taxon>Actinomycetota</taxon>
        <taxon>Actinomycetes</taxon>
        <taxon>Mycobacteriales</taxon>
        <taxon>Nocardiaceae</taxon>
        <taxon>Rhodococcoides</taxon>
    </lineage>
</organism>
<dbReference type="InterPro" id="IPR043128">
    <property type="entry name" value="Rev_trsase/Diguanyl_cyclase"/>
</dbReference>
<dbReference type="GO" id="GO:0005886">
    <property type="term" value="C:plasma membrane"/>
    <property type="evidence" value="ECO:0007669"/>
    <property type="project" value="TreeGrafter"/>
</dbReference>
<dbReference type="PANTHER" id="PTHR45138">
    <property type="entry name" value="REGULATORY COMPONENTS OF SENSORY TRANSDUCTION SYSTEM"/>
    <property type="match status" value="1"/>
</dbReference>
<name>A0A1I0TQ69_9NOCA</name>
<dbReference type="Proteomes" id="UP000182054">
    <property type="component" value="Unassembled WGS sequence"/>
</dbReference>
<dbReference type="GeneID" id="85486135"/>
<dbReference type="EMBL" id="FOJN01000008">
    <property type="protein sequence ID" value="SFA53196.1"/>
    <property type="molecule type" value="Genomic_DNA"/>
</dbReference>
<keyword evidence="2" id="KW-0812">Transmembrane</keyword>
<dbReference type="NCBIfam" id="TIGR00254">
    <property type="entry name" value="GGDEF"/>
    <property type="match status" value="1"/>
</dbReference>
<dbReference type="InterPro" id="IPR029787">
    <property type="entry name" value="Nucleotide_cyclase"/>
</dbReference>
<feature type="transmembrane region" description="Helical" evidence="2">
    <location>
        <begin position="63"/>
        <end position="81"/>
    </location>
</feature>
<keyword evidence="2" id="KW-1133">Transmembrane helix</keyword>
<sequence>MFRLLARWRRLPFDYAALPDYMRRHGLLDHYRRSIGGIVLTMVVAGGALFLSPIGPTGAAESALMITAMVGGAVVAVLWWVRPWPTYRQSVLFVVCADLLIFCALLSVADAPTAFTLSTAFLVVGVYCGHFLPMTALFLHVGATVSGSAILMVIAARASDGDTALLVVQLLVLATLFVFMPLLTQVPLFHLRDDAYRSADDPLTGVLNRRGLHQVVAGHGHMHLPADHVVGALVIDLDGFKRVNDTLGHAGGDDVLRRVGERLRAATDGWAVAARLGGEEFGVVAAVPASAFRDRFTAVHEAVHWGDDPVPVTASSGLAWQSADEFRRDHSDVDNLLRRADRIMYDAKRDGGDRLDIAHCPPDAPGDRPATRSDSTPHRRPYDDVA</sequence>
<dbReference type="GO" id="GO:0052621">
    <property type="term" value="F:diguanylate cyclase activity"/>
    <property type="evidence" value="ECO:0007669"/>
    <property type="project" value="TreeGrafter"/>
</dbReference>
<feature type="domain" description="GGDEF" evidence="3">
    <location>
        <begin position="228"/>
        <end position="360"/>
    </location>
</feature>
<feature type="transmembrane region" description="Helical" evidence="2">
    <location>
        <begin position="90"/>
        <end position="108"/>
    </location>
</feature>
<gene>
    <name evidence="4" type="ORF">SAMN05444374_10837</name>
</gene>
<feature type="transmembrane region" description="Helical" evidence="2">
    <location>
        <begin position="137"/>
        <end position="158"/>
    </location>
</feature>
<evidence type="ECO:0000313" key="4">
    <source>
        <dbReference type="EMBL" id="SFA53196.1"/>
    </source>
</evidence>
<evidence type="ECO:0000259" key="3">
    <source>
        <dbReference type="PROSITE" id="PS50887"/>
    </source>
</evidence>
<dbReference type="OrthoDB" id="23692at2"/>
<proteinExistence type="predicted"/>
<feature type="region of interest" description="Disordered" evidence="1">
    <location>
        <begin position="352"/>
        <end position="386"/>
    </location>
</feature>
<dbReference type="GO" id="GO:1902201">
    <property type="term" value="P:negative regulation of bacterial-type flagellum-dependent cell motility"/>
    <property type="evidence" value="ECO:0007669"/>
    <property type="project" value="TreeGrafter"/>
</dbReference>
<dbReference type="SUPFAM" id="SSF55073">
    <property type="entry name" value="Nucleotide cyclase"/>
    <property type="match status" value="1"/>
</dbReference>
<dbReference type="InterPro" id="IPR000160">
    <property type="entry name" value="GGDEF_dom"/>
</dbReference>
<dbReference type="Gene3D" id="3.30.70.270">
    <property type="match status" value="1"/>
</dbReference>
<protein>
    <submittedName>
        <fullName evidence="4">Diguanylate cyclase (GGDEF) domain-containing protein</fullName>
    </submittedName>
</protein>
<accession>A0A1I0TQ69</accession>
<evidence type="ECO:0000313" key="5">
    <source>
        <dbReference type="Proteomes" id="UP000182054"/>
    </source>
</evidence>
<dbReference type="PROSITE" id="PS50887">
    <property type="entry name" value="GGDEF"/>
    <property type="match status" value="1"/>
</dbReference>
<feature type="transmembrane region" description="Helical" evidence="2">
    <location>
        <begin position="31"/>
        <end position="51"/>
    </location>
</feature>